<evidence type="ECO:0000259" key="1">
    <source>
        <dbReference type="PROSITE" id="PS50883"/>
    </source>
</evidence>
<dbReference type="Gene3D" id="3.20.20.450">
    <property type="entry name" value="EAL domain"/>
    <property type="match status" value="1"/>
</dbReference>
<dbReference type="Pfam" id="PF00990">
    <property type="entry name" value="GGDEF"/>
    <property type="match status" value="1"/>
</dbReference>
<comment type="caution">
    <text evidence="3">The sequence shown here is derived from an EMBL/GenBank/DDBJ whole genome shotgun (WGS) entry which is preliminary data.</text>
</comment>
<dbReference type="CDD" id="cd01948">
    <property type="entry name" value="EAL"/>
    <property type="match status" value="1"/>
</dbReference>
<keyword evidence="4" id="KW-1185">Reference proteome</keyword>
<protein>
    <submittedName>
        <fullName evidence="3">Diguanylate cyclase/phosphodiesterase (GGDEF &amp; EAL domains) with PAS/PAC sensor(S)</fullName>
    </submittedName>
</protein>
<accession>A0A0M2NG46</accession>
<evidence type="ECO:0000313" key="3">
    <source>
        <dbReference type="EMBL" id="KKI51484.1"/>
    </source>
</evidence>
<dbReference type="RefSeq" id="WP_046442893.1">
    <property type="nucleotide sequence ID" value="NZ_LAYJ01000076.1"/>
</dbReference>
<dbReference type="AlphaFoldDB" id="A0A0M2NG46"/>
<dbReference type="GO" id="GO:0071111">
    <property type="term" value="F:cyclic-guanylate-specific phosphodiesterase activity"/>
    <property type="evidence" value="ECO:0007669"/>
    <property type="project" value="InterPro"/>
</dbReference>
<dbReference type="EMBL" id="LAYJ01000076">
    <property type="protein sequence ID" value="KKI51484.1"/>
    <property type="molecule type" value="Genomic_DNA"/>
</dbReference>
<dbReference type="InterPro" id="IPR000160">
    <property type="entry name" value="GGDEF_dom"/>
</dbReference>
<dbReference type="Pfam" id="PF00563">
    <property type="entry name" value="EAL"/>
    <property type="match status" value="1"/>
</dbReference>
<dbReference type="PANTHER" id="PTHR33121:SF70">
    <property type="entry name" value="SIGNALING PROTEIN YKOW"/>
    <property type="match status" value="1"/>
</dbReference>
<dbReference type="Proteomes" id="UP000034076">
    <property type="component" value="Unassembled WGS sequence"/>
</dbReference>
<feature type="domain" description="GGDEF" evidence="2">
    <location>
        <begin position="51"/>
        <end position="185"/>
    </location>
</feature>
<dbReference type="PROSITE" id="PS50883">
    <property type="entry name" value="EAL"/>
    <property type="match status" value="1"/>
</dbReference>
<dbReference type="SUPFAM" id="SSF141868">
    <property type="entry name" value="EAL domain-like"/>
    <property type="match status" value="1"/>
</dbReference>
<dbReference type="InterPro" id="IPR043128">
    <property type="entry name" value="Rev_trsase/Diguanyl_cyclase"/>
</dbReference>
<evidence type="ECO:0000313" key="4">
    <source>
        <dbReference type="Proteomes" id="UP000034076"/>
    </source>
</evidence>
<dbReference type="SMART" id="SM00267">
    <property type="entry name" value="GGDEF"/>
    <property type="match status" value="1"/>
</dbReference>
<dbReference type="InterPro" id="IPR035919">
    <property type="entry name" value="EAL_sf"/>
</dbReference>
<dbReference type="OrthoDB" id="9805474at2"/>
<dbReference type="PROSITE" id="PS50887">
    <property type="entry name" value="GGDEF"/>
    <property type="match status" value="1"/>
</dbReference>
<dbReference type="SUPFAM" id="SSF55073">
    <property type="entry name" value="Nucleotide cyclase"/>
    <property type="match status" value="1"/>
</dbReference>
<dbReference type="Gene3D" id="3.30.70.270">
    <property type="match status" value="1"/>
</dbReference>
<dbReference type="PANTHER" id="PTHR33121">
    <property type="entry name" value="CYCLIC DI-GMP PHOSPHODIESTERASE PDEF"/>
    <property type="match status" value="1"/>
</dbReference>
<dbReference type="STRING" id="270498.CHK_0976"/>
<gene>
    <name evidence="3" type="ORF">CHK_0976</name>
</gene>
<proteinExistence type="predicted"/>
<feature type="domain" description="EAL" evidence="1">
    <location>
        <begin position="194"/>
        <end position="445"/>
    </location>
</feature>
<dbReference type="InterPro" id="IPR050706">
    <property type="entry name" value="Cyclic-di-GMP_PDE-like"/>
</dbReference>
<reference evidence="3 4" key="1">
    <citation type="submission" date="2015-04" db="EMBL/GenBank/DDBJ databases">
        <title>Draft genome sequence of bacteremic isolate Catabacter hongkongensis type strain HKU16T.</title>
        <authorList>
            <person name="Lau S.K."/>
            <person name="Teng J.L."/>
            <person name="Huang Y."/>
            <person name="Curreem S.O."/>
            <person name="Tsui S.K."/>
            <person name="Woo P.C."/>
        </authorList>
    </citation>
    <scope>NUCLEOTIDE SEQUENCE [LARGE SCALE GENOMIC DNA]</scope>
    <source>
        <strain evidence="3 4">HKU16</strain>
    </source>
</reference>
<sequence length="445" mass="51449">MALFKTQKSATDVRKEQDRYIGVNMPYDSVTGLPTREGMERFFETLPAGGAGYAYMTICMERFFQLYDLFGYDAGHLNVVAVADAIREDLHEDESVCRDMLDHFDILFRYHGENELLQRVEGLLKILSSIEITDRTSKYEYPRWFTCGVFEITGEGESFDDIRDMAELARKKARQQNSAFGFFKKDMREEINRMRKLMQDAGGAMQKQEFVPFFHPKYDLNTKRIVGADVLARWQHPDQGIVMPQVFIPMLEQNGQIIELDMYMLEQACKLVKKWTEREEMPVPLSVNISPLNIYKKGFIKRIIEITEKYQVPPCLIELEMSESAIMKNSRNISQRMRELSEEGFRVSVDNFGAGYLSLGLFQELPINLIKLDRSFLKDAKPEKSIAVIMENIIRAAHELGIMVVAEGIETQEHTELLNQTGCNFGMGFLFSKPMPLYEFERLTL</sequence>
<evidence type="ECO:0000259" key="2">
    <source>
        <dbReference type="PROSITE" id="PS50887"/>
    </source>
</evidence>
<dbReference type="SMART" id="SM00052">
    <property type="entry name" value="EAL"/>
    <property type="match status" value="1"/>
</dbReference>
<organism evidence="3 4">
    <name type="scientific">Christensenella hongkongensis</name>
    <dbReference type="NCBI Taxonomy" id="270498"/>
    <lineage>
        <taxon>Bacteria</taxon>
        <taxon>Bacillati</taxon>
        <taxon>Bacillota</taxon>
        <taxon>Clostridia</taxon>
        <taxon>Christensenellales</taxon>
        <taxon>Christensenellaceae</taxon>
        <taxon>Christensenella</taxon>
    </lineage>
</organism>
<dbReference type="InterPro" id="IPR029787">
    <property type="entry name" value="Nucleotide_cyclase"/>
</dbReference>
<name>A0A0M2NG46_9FIRM</name>
<dbReference type="InterPro" id="IPR001633">
    <property type="entry name" value="EAL_dom"/>
</dbReference>